<feature type="transmembrane region" description="Helical" evidence="1">
    <location>
        <begin position="80"/>
        <end position="98"/>
    </location>
</feature>
<evidence type="ECO:0000313" key="2">
    <source>
        <dbReference type="EMBL" id="KIK96392.1"/>
    </source>
</evidence>
<dbReference type="InParanoid" id="A0A0D0DFE1"/>
<feature type="non-terminal residue" evidence="2">
    <location>
        <position position="274"/>
    </location>
</feature>
<feature type="transmembrane region" description="Helical" evidence="1">
    <location>
        <begin position="210"/>
        <end position="233"/>
    </location>
</feature>
<keyword evidence="3" id="KW-1185">Reference proteome</keyword>
<dbReference type="EMBL" id="KN824989">
    <property type="protein sequence ID" value="KIK96392.1"/>
    <property type="molecule type" value="Genomic_DNA"/>
</dbReference>
<gene>
    <name evidence="2" type="ORF">PAXRUDRAFT_138573</name>
</gene>
<keyword evidence="1" id="KW-1133">Transmembrane helix</keyword>
<name>A0A0D0DFE1_9AGAM</name>
<proteinExistence type="predicted"/>
<feature type="transmembrane region" description="Helical" evidence="1">
    <location>
        <begin position="239"/>
        <end position="257"/>
    </location>
</feature>
<reference evidence="3" key="2">
    <citation type="submission" date="2015-01" db="EMBL/GenBank/DDBJ databases">
        <title>Evolutionary Origins and Diversification of the Mycorrhizal Mutualists.</title>
        <authorList>
            <consortium name="DOE Joint Genome Institute"/>
            <consortium name="Mycorrhizal Genomics Consortium"/>
            <person name="Kohler A."/>
            <person name="Kuo A."/>
            <person name="Nagy L.G."/>
            <person name="Floudas D."/>
            <person name="Copeland A."/>
            <person name="Barry K.W."/>
            <person name="Cichocki N."/>
            <person name="Veneault-Fourrey C."/>
            <person name="LaButti K."/>
            <person name="Lindquist E.A."/>
            <person name="Lipzen A."/>
            <person name="Lundell T."/>
            <person name="Morin E."/>
            <person name="Murat C."/>
            <person name="Riley R."/>
            <person name="Ohm R."/>
            <person name="Sun H."/>
            <person name="Tunlid A."/>
            <person name="Henrissat B."/>
            <person name="Grigoriev I.V."/>
            <person name="Hibbett D.S."/>
            <person name="Martin F."/>
        </authorList>
    </citation>
    <scope>NUCLEOTIDE SEQUENCE [LARGE SCALE GENOMIC DNA]</scope>
    <source>
        <strain evidence="3">Ve08.2h10</strain>
    </source>
</reference>
<feature type="transmembrane region" description="Helical" evidence="1">
    <location>
        <begin position="41"/>
        <end position="60"/>
    </location>
</feature>
<dbReference type="AlphaFoldDB" id="A0A0D0DFE1"/>
<feature type="transmembrane region" description="Helical" evidence="1">
    <location>
        <begin position="6"/>
        <end position="29"/>
    </location>
</feature>
<evidence type="ECO:0000313" key="3">
    <source>
        <dbReference type="Proteomes" id="UP000054538"/>
    </source>
</evidence>
<dbReference type="OrthoDB" id="3046318at2759"/>
<reference evidence="2 3" key="1">
    <citation type="submission" date="2014-04" db="EMBL/GenBank/DDBJ databases">
        <authorList>
            <consortium name="DOE Joint Genome Institute"/>
            <person name="Kuo A."/>
            <person name="Kohler A."/>
            <person name="Jargeat P."/>
            <person name="Nagy L.G."/>
            <person name="Floudas D."/>
            <person name="Copeland A."/>
            <person name="Barry K.W."/>
            <person name="Cichocki N."/>
            <person name="Veneault-Fourrey C."/>
            <person name="LaButti K."/>
            <person name="Lindquist E.A."/>
            <person name="Lipzen A."/>
            <person name="Lundell T."/>
            <person name="Morin E."/>
            <person name="Murat C."/>
            <person name="Sun H."/>
            <person name="Tunlid A."/>
            <person name="Henrissat B."/>
            <person name="Grigoriev I.V."/>
            <person name="Hibbett D.S."/>
            <person name="Martin F."/>
            <person name="Nordberg H.P."/>
            <person name="Cantor M.N."/>
            <person name="Hua S.X."/>
        </authorList>
    </citation>
    <scope>NUCLEOTIDE SEQUENCE [LARGE SCALE GENOMIC DNA]</scope>
    <source>
        <strain evidence="2 3">Ve08.2h10</strain>
    </source>
</reference>
<organism evidence="2 3">
    <name type="scientific">Paxillus rubicundulus Ve08.2h10</name>
    <dbReference type="NCBI Taxonomy" id="930991"/>
    <lineage>
        <taxon>Eukaryota</taxon>
        <taxon>Fungi</taxon>
        <taxon>Dikarya</taxon>
        <taxon>Basidiomycota</taxon>
        <taxon>Agaricomycotina</taxon>
        <taxon>Agaricomycetes</taxon>
        <taxon>Agaricomycetidae</taxon>
        <taxon>Boletales</taxon>
        <taxon>Paxilineae</taxon>
        <taxon>Paxillaceae</taxon>
        <taxon>Paxillus</taxon>
    </lineage>
</organism>
<feature type="transmembrane region" description="Helical" evidence="1">
    <location>
        <begin position="162"/>
        <end position="189"/>
    </location>
</feature>
<accession>A0A0D0DFE1</accession>
<keyword evidence="1" id="KW-0812">Transmembrane</keyword>
<dbReference type="STRING" id="930991.A0A0D0DFE1"/>
<feature type="transmembrane region" description="Helical" evidence="1">
    <location>
        <begin position="118"/>
        <end position="142"/>
    </location>
</feature>
<keyword evidence="1" id="KW-0472">Membrane</keyword>
<evidence type="ECO:0000256" key="1">
    <source>
        <dbReference type="SAM" id="Phobius"/>
    </source>
</evidence>
<protein>
    <submittedName>
        <fullName evidence="2">Uncharacterized protein</fullName>
    </submittedName>
</protein>
<dbReference type="HOGENOM" id="CLU_065186_2_0_1"/>
<dbReference type="Proteomes" id="UP000054538">
    <property type="component" value="Unassembled WGS sequence"/>
</dbReference>
<sequence>PDLRHLTSVYLALLIMGGQVGLPIIVLTALVCKKVTWHPTLINFCITWIIYSVVYCLYLYSGANEYNPYHKICMVQASMIHGAAPMCVASFPLVLTTWTTIQHLQCTILDKIPRALHLFLMVAPPYLVFVGFSVGTGIFAISQPESVHPFNGLYCSIYARHFGVVVPSFCAAVMSIIVSLEIAISIQYCRQWRNIKKSFPLVARKPSTSLCFRIGLFCLYSWVTLGSAILFLSDRQTEVTYMLPAALPLTSLLVFGLHKVCRVHWEPACTLTRI</sequence>